<evidence type="ECO:0000313" key="8">
    <source>
        <dbReference type="EMBL" id="NBL64023.1"/>
    </source>
</evidence>
<sequence length="627" mass="71521">MPQSILHFCIILLLAFTKVNATSLDIQRDSVNYYLEQSKIYFYNDYKKAENFIRKAEKISNQSSDQLLKADVLYYEATGNYITGFYDIAIAKYLQAFTIYEKENNKKGIAKSLLGQGLVQQGLGHNLEAIELFKKSLTISKGLNDHLMVAKNHFNIGISQSELNQNQDAYKNFQRANAISQKYNFEDIYIMNINRLGNVHSLLGNKDSALYYYQKVITQPETNLWEKSFAMTGMAEVLLEKGNVSEAEQFGVEGYKYAKKLNAKWDIVRSAAILAEIYHQKSNDDLAFNYLKTSLIYKDSLYNEEKVKEINMIQLKKSEVENEQLLLKNESSKQKLNNIRIFSISIILFMLYLLTIIYQHKKNSKQKESLYLELEQKNIDIENQKALISEQNQILSEVNQTKNRLFSIFSHDMKAPIHSIQQVLKMIDEGDISSEELKEIASMLVTQVNGTSTMMNNLLQWSMTQLEGAKTTPENINIVKVINDSLAAFQISANAKEITISLKKPTNVFKIYADKGHVQVILNNLFSNAIKFTPLKGNIEIYFTKDQSLINVHILNSGKGLSDTKVAEILNFDKRMLSEKGTDHEEGTGLGLLLVKQFLIDNNGKFNVSVDAEKGTEFIISFQQAQP</sequence>
<dbReference type="InterPro" id="IPR003661">
    <property type="entry name" value="HisK_dim/P_dom"/>
</dbReference>
<accession>A0ABW9Z5A5</accession>
<evidence type="ECO:0000256" key="1">
    <source>
        <dbReference type="ARBA" id="ARBA00000085"/>
    </source>
</evidence>
<dbReference type="CDD" id="cd00082">
    <property type="entry name" value="HisKA"/>
    <property type="match status" value="1"/>
</dbReference>
<gene>
    <name evidence="8" type="ORF">GV828_02280</name>
</gene>
<dbReference type="PROSITE" id="PS50109">
    <property type="entry name" value="HIS_KIN"/>
    <property type="match status" value="1"/>
</dbReference>
<dbReference type="RefSeq" id="WP_166535849.1">
    <property type="nucleotide sequence ID" value="NZ_JAABLM010000002.1"/>
</dbReference>
<dbReference type="Pfam" id="PF02518">
    <property type="entry name" value="HATPase_c"/>
    <property type="match status" value="1"/>
</dbReference>
<dbReference type="SUPFAM" id="SSF48452">
    <property type="entry name" value="TPR-like"/>
    <property type="match status" value="1"/>
</dbReference>
<keyword evidence="5" id="KW-0472">Membrane</keyword>
<dbReference type="EC" id="2.7.13.3" evidence="2"/>
<feature type="chain" id="PRO_5046717527" description="histidine kinase" evidence="6">
    <location>
        <begin position="22"/>
        <end position="627"/>
    </location>
</feature>
<dbReference type="InterPro" id="IPR003594">
    <property type="entry name" value="HATPase_dom"/>
</dbReference>
<dbReference type="InterPro" id="IPR011990">
    <property type="entry name" value="TPR-like_helical_dom_sf"/>
</dbReference>
<dbReference type="SMART" id="SM00388">
    <property type="entry name" value="HisKA"/>
    <property type="match status" value="1"/>
</dbReference>
<keyword evidence="9" id="KW-1185">Reference proteome</keyword>
<feature type="signal peptide" evidence="6">
    <location>
        <begin position="1"/>
        <end position="21"/>
    </location>
</feature>
<keyword evidence="5" id="KW-1133">Transmembrane helix</keyword>
<comment type="caution">
    <text evidence="8">The sequence shown here is derived from an EMBL/GenBank/DDBJ whole genome shotgun (WGS) entry which is preliminary data.</text>
</comment>
<evidence type="ECO:0000256" key="4">
    <source>
        <dbReference type="SAM" id="Coils"/>
    </source>
</evidence>
<dbReference type="InterPro" id="IPR005467">
    <property type="entry name" value="His_kinase_dom"/>
</dbReference>
<reference evidence="9" key="1">
    <citation type="submission" date="2020-01" db="EMBL/GenBank/DDBJ databases">
        <title>Sphingomonas sp. strain CSW-10.</title>
        <authorList>
            <person name="Chen W.-M."/>
        </authorList>
    </citation>
    <scope>NUCLEOTIDE SEQUENCE [LARGE SCALE GENOMIC DNA]</scope>
    <source>
        <strain evidence="9">NST-5</strain>
    </source>
</reference>
<dbReference type="Gene3D" id="1.10.287.130">
    <property type="match status" value="1"/>
</dbReference>
<evidence type="ECO:0000256" key="2">
    <source>
        <dbReference type="ARBA" id="ARBA00012438"/>
    </source>
</evidence>
<protein>
    <recommendedName>
        <fullName evidence="2">histidine kinase</fullName>
        <ecNumber evidence="2">2.7.13.3</ecNumber>
    </recommendedName>
</protein>
<keyword evidence="6" id="KW-0732">Signal</keyword>
<dbReference type="Gene3D" id="3.30.565.10">
    <property type="entry name" value="Histidine kinase-like ATPase, C-terminal domain"/>
    <property type="match status" value="1"/>
</dbReference>
<feature type="coiled-coil region" evidence="4">
    <location>
        <begin position="364"/>
        <end position="391"/>
    </location>
</feature>
<dbReference type="Gene3D" id="1.25.40.10">
    <property type="entry name" value="Tetratricopeptide repeat domain"/>
    <property type="match status" value="1"/>
</dbReference>
<evidence type="ECO:0000256" key="5">
    <source>
        <dbReference type="SAM" id="Phobius"/>
    </source>
</evidence>
<evidence type="ECO:0000259" key="7">
    <source>
        <dbReference type="PROSITE" id="PS50109"/>
    </source>
</evidence>
<dbReference type="SMART" id="SM00028">
    <property type="entry name" value="TPR"/>
    <property type="match status" value="6"/>
</dbReference>
<feature type="coiled-coil region" evidence="4">
    <location>
        <begin position="303"/>
        <end position="335"/>
    </location>
</feature>
<dbReference type="InterPro" id="IPR019734">
    <property type="entry name" value="TPR_rpt"/>
</dbReference>
<dbReference type="EMBL" id="JAABLM010000002">
    <property type="protein sequence ID" value="NBL64023.1"/>
    <property type="molecule type" value="Genomic_DNA"/>
</dbReference>
<keyword evidence="4" id="KW-0175">Coiled coil</keyword>
<dbReference type="SUPFAM" id="SSF55874">
    <property type="entry name" value="ATPase domain of HSP90 chaperone/DNA topoisomerase II/histidine kinase"/>
    <property type="match status" value="1"/>
</dbReference>
<dbReference type="InterPro" id="IPR036097">
    <property type="entry name" value="HisK_dim/P_sf"/>
</dbReference>
<dbReference type="SUPFAM" id="SSF47384">
    <property type="entry name" value="Homodimeric domain of signal transducing histidine kinase"/>
    <property type="match status" value="1"/>
</dbReference>
<feature type="transmembrane region" description="Helical" evidence="5">
    <location>
        <begin position="339"/>
        <end position="358"/>
    </location>
</feature>
<evidence type="ECO:0000256" key="3">
    <source>
        <dbReference type="ARBA" id="ARBA00022553"/>
    </source>
</evidence>
<name>A0ABW9Z5A5_9FLAO</name>
<dbReference type="PANTHER" id="PTHR43547:SF2">
    <property type="entry name" value="HYBRID SIGNAL TRANSDUCTION HISTIDINE KINASE C"/>
    <property type="match status" value="1"/>
</dbReference>
<comment type="catalytic activity">
    <reaction evidence="1">
        <text>ATP + protein L-histidine = ADP + protein N-phospho-L-histidine.</text>
        <dbReference type="EC" id="2.7.13.3"/>
    </reaction>
</comment>
<proteinExistence type="predicted"/>
<feature type="domain" description="Histidine kinase" evidence="7">
    <location>
        <begin position="408"/>
        <end position="626"/>
    </location>
</feature>
<dbReference type="Proteomes" id="UP000798602">
    <property type="component" value="Unassembled WGS sequence"/>
</dbReference>
<dbReference type="PANTHER" id="PTHR43547">
    <property type="entry name" value="TWO-COMPONENT HISTIDINE KINASE"/>
    <property type="match status" value="1"/>
</dbReference>
<dbReference type="InterPro" id="IPR036890">
    <property type="entry name" value="HATPase_C_sf"/>
</dbReference>
<evidence type="ECO:0000313" key="9">
    <source>
        <dbReference type="Proteomes" id="UP000798602"/>
    </source>
</evidence>
<organism evidence="8 9">
    <name type="scientific">Flavobacterium ichthyis</name>
    <dbReference type="NCBI Taxonomy" id="2698827"/>
    <lineage>
        <taxon>Bacteria</taxon>
        <taxon>Pseudomonadati</taxon>
        <taxon>Bacteroidota</taxon>
        <taxon>Flavobacteriia</taxon>
        <taxon>Flavobacteriales</taxon>
        <taxon>Flavobacteriaceae</taxon>
        <taxon>Flavobacterium</taxon>
    </lineage>
</organism>
<dbReference type="SMART" id="SM00387">
    <property type="entry name" value="HATPase_c"/>
    <property type="match status" value="1"/>
</dbReference>
<keyword evidence="5" id="KW-0812">Transmembrane</keyword>
<keyword evidence="3" id="KW-0597">Phosphoprotein</keyword>
<evidence type="ECO:0000256" key="6">
    <source>
        <dbReference type="SAM" id="SignalP"/>
    </source>
</evidence>